<keyword evidence="3" id="KW-1185">Reference proteome</keyword>
<protein>
    <submittedName>
        <fullName evidence="2">Uncharacterized protein</fullName>
    </submittedName>
</protein>
<gene>
    <name evidence="2" type="ORF">PT974_03384</name>
</gene>
<evidence type="ECO:0000313" key="2">
    <source>
        <dbReference type="EMBL" id="KAK5994994.1"/>
    </source>
</evidence>
<accession>A0ABR0SSA0</accession>
<keyword evidence="1" id="KW-0812">Transmembrane</keyword>
<keyword evidence="1" id="KW-1133">Transmembrane helix</keyword>
<dbReference type="Proteomes" id="UP001338125">
    <property type="component" value="Unassembled WGS sequence"/>
</dbReference>
<keyword evidence="1" id="KW-0472">Membrane</keyword>
<reference evidence="2 3" key="1">
    <citation type="submission" date="2024-01" db="EMBL/GenBank/DDBJ databases">
        <title>Complete genome of Cladobotryum mycophilum ATHUM6906.</title>
        <authorList>
            <person name="Christinaki A.C."/>
            <person name="Myridakis A.I."/>
            <person name="Kouvelis V.N."/>
        </authorList>
    </citation>
    <scope>NUCLEOTIDE SEQUENCE [LARGE SCALE GENOMIC DNA]</scope>
    <source>
        <strain evidence="2 3">ATHUM6906</strain>
    </source>
</reference>
<organism evidence="2 3">
    <name type="scientific">Cladobotryum mycophilum</name>
    <dbReference type="NCBI Taxonomy" id="491253"/>
    <lineage>
        <taxon>Eukaryota</taxon>
        <taxon>Fungi</taxon>
        <taxon>Dikarya</taxon>
        <taxon>Ascomycota</taxon>
        <taxon>Pezizomycotina</taxon>
        <taxon>Sordariomycetes</taxon>
        <taxon>Hypocreomycetidae</taxon>
        <taxon>Hypocreales</taxon>
        <taxon>Hypocreaceae</taxon>
        <taxon>Cladobotryum</taxon>
    </lineage>
</organism>
<dbReference type="EMBL" id="JAVFKD010000004">
    <property type="protein sequence ID" value="KAK5994994.1"/>
    <property type="molecule type" value="Genomic_DNA"/>
</dbReference>
<evidence type="ECO:0000256" key="1">
    <source>
        <dbReference type="SAM" id="Phobius"/>
    </source>
</evidence>
<proteinExistence type="predicted"/>
<feature type="transmembrane region" description="Helical" evidence="1">
    <location>
        <begin position="6"/>
        <end position="26"/>
    </location>
</feature>
<name>A0ABR0SSA0_9HYPO</name>
<sequence length="53" mass="5913">MRRNNVIALIIIILFILLAAVSFGIWKLVHTVKKDLSVTSESSSSRRTESLAN</sequence>
<comment type="caution">
    <text evidence="2">The sequence shown here is derived from an EMBL/GenBank/DDBJ whole genome shotgun (WGS) entry which is preliminary data.</text>
</comment>
<evidence type="ECO:0000313" key="3">
    <source>
        <dbReference type="Proteomes" id="UP001338125"/>
    </source>
</evidence>